<dbReference type="AlphaFoldDB" id="A0AAX2F594"/>
<dbReference type="Pfam" id="PF13542">
    <property type="entry name" value="HTH_Tnp_ISL3"/>
    <property type="match status" value="1"/>
</dbReference>
<keyword evidence="3" id="KW-1185">Reference proteome</keyword>
<organism evidence="2 3">
    <name type="scientific">Prevotella scopos JCM 17725</name>
    <dbReference type="NCBI Taxonomy" id="1236518"/>
    <lineage>
        <taxon>Bacteria</taxon>
        <taxon>Pseudomonadati</taxon>
        <taxon>Bacteroidota</taxon>
        <taxon>Bacteroidia</taxon>
        <taxon>Bacteroidales</taxon>
        <taxon>Prevotellaceae</taxon>
        <taxon>Prevotella</taxon>
    </lineage>
</organism>
<dbReference type="InterPro" id="IPR032877">
    <property type="entry name" value="Transposase_HTH"/>
</dbReference>
<feature type="domain" description="Transposase IS204/IS1001/IS1096/IS1165 helix-turn-helix" evidence="1">
    <location>
        <begin position="21"/>
        <end position="62"/>
    </location>
</feature>
<gene>
    <name evidence="2" type="ORF">SAMN05444364_1208</name>
</gene>
<evidence type="ECO:0000313" key="2">
    <source>
        <dbReference type="EMBL" id="SHF94604.1"/>
    </source>
</evidence>
<comment type="caution">
    <text evidence="2">The sequence shown here is derived from an EMBL/GenBank/DDBJ whole genome shotgun (WGS) entry which is preliminary data.</text>
</comment>
<evidence type="ECO:0000313" key="3">
    <source>
        <dbReference type="Proteomes" id="UP000184105"/>
    </source>
</evidence>
<protein>
    <submittedName>
        <fullName evidence="2">Helix-turn-helix domain of transposase family ISL3</fullName>
    </submittedName>
</protein>
<dbReference type="EMBL" id="FQWA01000020">
    <property type="protein sequence ID" value="SHF94604.1"/>
    <property type="molecule type" value="Genomic_DNA"/>
</dbReference>
<evidence type="ECO:0000259" key="1">
    <source>
        <dbReference type="Pfam" id="PF13542"/>
    </source>
</evidence>
<sequence>MKVQRYKCKEYDFDQQENIHFATSSRSYTHRFAKYVVDLLRGMTLQDVSNHLGVSWDIVKEIHSSYLEHHTALLLWMVWRI</sequence>
<accession>A0AAX2F594</accession>
<reference evidence="2 3" key="1">
    <citation type="submission" date="2016-11" db="EMBL/GenBank/DDBJ databases">
        <authorList>
            <person name="Varghese N."/>
            <person name="Submissions S."/>
        </authorList>
    </citation>
    <scope>NUCLEOTIDE SEQUENCE [LARGE SCALE GENOMIC DNA]</scope>
    <source>
        <strain evidence="2 3">DSM 22613</strain>
    </source>
</reference>
<dbReference type="Proteomes" id="UP000184105">
    <property type="component" value="Unassembled WGS sequence"/>
</dbReference>
<proteinExistence type="predicted"/>
<name>A0AAX2F594_9BACT</name>